<evidence type="ECO:0000313" key="1">
    <source>
        <dbReference type="EMBL" id="NHC35885.1"/>
    </source>
</evidence>
<evidence type="ECO:0000313" key="2">
    <source>
        <dbReference type="Proteomes" id="UP000031532"/>
    </source>
</evidence>
<dbReference type="InterPro" id="IPR027365">
    <property type="entry name" value="GNAT_acetyltra_YdfB-like"/>
</dbReference>
<organism evidence="1 2">
    <name type="scientific">Scytonema millei VB511283</name>
    <dbReference type="NCBI Taxonomy" id="1245923"/>
    <lineage>
        <taxon>Bacteria</taxon>
        <taxon>Bacillati</taxon>
        <taxon>Cyanobacteriota</taxon>
        <taxon>Cyanophyceae</taxon>
        <taxon>Nostocales</taxon>
        <taxon>Scytonemataceae</taxon>
        <taxon>Scytonema</taxon>
    </lineage>
</organism>
<dbReference type="Proteomes" id="UP000031532">
    <property type="component" value="Unassembled WGS sequence"/>
</dbReference>
<dbReference type="EMBL" id="JTJC03000003">
    <property type="protein sequence ID" value="NHC35885.1"/>
    <property type="molecule type" value="Genomic_DNA"/>
</dbReference>
<dbReference type="Pfam" id="PF12746">
    <property type="entry name" value="GNAT_acetyltran"/>
    <property type="match status" value="1"/>
</dbReference>
<dbReference type="AlphaFoldDB" id="A0A9X5E5T1"/>
<gene>
    <name evidence="1" type="ORF">QH73_0014685</name>
</gene>
<keyword evidence="2" id="KW-1185">Reference proteome</keyword>
<comment type="caution">
    <text evidence="1">The sequence shown here is derived from an EMBL/GenBank/DDBJ whole genome shotgun (WGS) entry which is preliminary data.</text>
</comment>
<reference evidence="1 2" key="1">
    <citation type="journal article" date="2015" name="Genome Announc.">
        <title>Draft Genome Sequence of the Terrestrial Cyanobacterium Scytonema millei VB511283, Isolated from Eastern India.</title>
        <authorList>
            <person name="Sen D."/>
            <person name="Chandrababunaidu M.M."/>
            <person name="Singh D."/>
            <person name="Sanghi N."/>
            <person name="Ghorai A."/>
            <person name="Mishra G.P."/>
            <person name="Madduluri M."/>
            <person name="Adhikary S.P."/>
            <person name="Tripathy S."/>
        </authorList>
    </citation>
    <scope>NUCLEOTIDE SEQUENCE [LARGE SCALE GENOMIC DNA]</scope>
    <source>
        <strain evidence="1 2">VB511283</strain>
    </source>
</reference>
<name>A0A9X5E5T1_9CYAN</name>
<proteinExistence type="predicted"/>
<sequence>MLIELDSDNRESVRRLFDRYPCLRGFVAAAIEGGMGKVFADSQEEPCVALAVLDFHFLAGDPLHANAQQLFKLL</sequence>
<protein>
    <submittedName>
        <fullName evidence="1">Uncharacterized protein</fullName>
    </submittedName>
</protein>
<accession>A0A9X5E5T1</accession>
<dbReference type="Gene3D" id="3.40.630.110">
    <property type="entry name" value="GNAT acetyltransferase-like"/>
    <property type="match status" value="1"/>
</dbReference>
<dbReference type="InterPro" id="IPR042573">
    <property type="entry name" value="GNAT_acetyltra_N"/>
</dbReference>